<organism evidence="1 2">
    <name type="scientific">Thiovibrio frasassiensis</name>
    <dbReference type="NCBI Taxonomy" id="2984131"/>
    <lineage>
        <taxon>Bacteria</taxon>
        <taxon>Pseudomonadati</taxon>
        <taxon>Thermodesulfobacteriota</taxon>
        <taxon>Desulfobulbia</taxon>
        <taxon>Desulfobulbales</taxon>
        <taxon>Thiovibrionaceae</taxon>
        <taxon>Thiovibrio</taxon>
    </lineage>
</organism>
<accession>A0A9X4ME96</accession>
<dbReference type="Proteomes" id="UP001154240">
    <property type="component" value="Unassembled WGS sequence"/>
</dbReference>
<evidence type="ECO:0000313" key="1">
    <source>
        <dbReference type="EMBL" id="MDG4474701.1"/>
    </source>
</evidence>
<protein>
    <submittedName>
        <fullName evidence="1">Uncharacterized protein</fullName>
    </submittedName>
</protein>
<keyword evidence="2" id="KW-1185">Reference proteome</keyword>
<evidence type="ECO:0000313" key="2">
    <source>
        <dbReference type="Proteomes" id="UP001154240"/>
    </source>
</evidence>
<proteinExistence type="predicted"/>
<reference evidence="1" key="2">
    <citation type="submission" date="2022-10" db="EMBL/GenBank/DDBJ databases">
        <authorList>
            <person name="Aronson H.S."/>
        </authorList>
    </citation>
    <scope>NUCLEOTIDE SEQUENCE</scope>
    <source>
        <strain evidence="1">RS19-109</strain>
    </source>
</reference>
<dbReference type="AlphaFoldDB" id="A0A9X4ME96"/>
<dbReference type="RefSeq" id="WP_307631682.1">
    <property type="nucleotide sequence ID" value="NZ_JAPHEH010000001.1"/>
</dbReference>
<dbReference type="EMBL" id="JAPHEH010000001">
    <property type="protein sequence ID" value="MDG4474701.1"/>
    <property type="molecule type" value="Genomic_DNA"/>
</dbReference>
<name>A0A9X4ME96_9BACT</name>
<sequence length="259" mass="28085">MAHDSAPLAAILSRFRKIGIIGIPPLAVIRTANEHGLVIHDLDEPLVREDLETASPFLPRVYCAILRTAVVNALHLELDAIYVDTGPGKCDCALHTATILAEALPIPVISTKNMDSVAYGTPLCQACLPLTARMVAITAGVKSAAPYDKPMQPCLPTAAFWGVPPRDFSILDLFPATTHIYGWARCMENKTPADHELEALYNPQVPTVFFAQSFCAKTALARYLAKKHPHALYLDVDVHTSSSARAKVQAFLELSGVHP</sequence>
<gene>
    <name evidence="1" type="ORF">OLX77_00825</name>
</gene>
<comment type="caution">
    <text evidence="1">The sequence shown here is derived from an EMBL/GenBank/DDBJ whole genome shotgun (WGS) entry which is preliminary data.</text>
</comment>
<reference evidence="1" key="1">
    <citation type="journal article" date="2022" name="bioRxiv">
        <title>Thiovibrio frasassiensisgen. nov., sp. nov., an autotrophic, elemental sulfur disproportionating bacterium isolated from sulfidic karst sediment, and proposal of Thiovibrionaceae fam. nov.</title>
        <authorList>
            <person name="Aronson H."/>
            <person name="Thomas C."/>
            <person name="Bhattacharyya M."/>
            <person name="Eckstein S."/>
            <person name="Jensen S."/>
            <person name="Barco R."/>
            <person name="Macalady J."/>
            <person name="Amend J."/>
        </authorList>
    </citation>
    <scope>NUCLEOTIDE SEQUENCE</scope>
    <source>
        <strain evidence="1">RS19-109</strain>
    </source>
</reference>